<feature type="compositionally biased region" description="Basic and acidic residues" evidence="1">
    <location>
        <begin position="276"/>
        <end position="297"/>
    </location>
</feature>
<feature type="region of interest" description="Disordered" evidence="1">
    <location>
        <begin position="276"/>
        <end position="316"/>
    </location>
</feature>
<feature type="region of interest" description="Disordered" evidence="1">
    <location>
        <begin position="427"/>
        <end position="453"/>
    </location>
</feature>
<evidence type="ECO:0000256" key="1">
    <source>
        <dbReference type="SAM" id="MobiDB-lite"/>
    </source>
</evidence>
<dbReference type="AlphaFoldDB" id="A0A8T2MTT9"/>
<feature type="compositionally biased region" description="Polar residues" evidence="1">
    <location>
        <begin position="431"/>
        <end position="447"/>
    </location>
</feature>
<dbReference type="Gene3D" id="2.30.29.30">
    <property type="entry name" value="Pleckstrin-homology domain (PH domain)/Phosphotyrosine-binding domain (PTB)"/>
    <property type="match status" value="1"/>
</dbReference>
<feature type="compositionally biased region" description="Polar residues" evidence="1">
    <location>
        <begin position="220"/>
        <end position="230"/>
    </location>
</feature>
<comment type="caution">
    <text evidence="2">The sequence shown here is derived from an EMBL/GenBank/DDBJ whole genome shotgun (WGS) entry which is preliminary data.</text>
</comment>
<dbReference type="InterPro" id="IPR011993">
    <property type="entry name" value="PH-like_dom_sf"/>
</dbReference>
<dbReference type="GO" id="GO:0005096">
    <property type="term" value="F:GTPase activator activity"/>
    <property type="evidence" value="ECO:0007669"/>
    <property type="project" value="InterPro"/>
</dbReference>
<dbReference type="PANTHER" id="PTHR45854:SF1">
    <property type="entry name" value="ARF-GAP WITH SH3 DOMAIN, ANK REPEAT AND PH DOMAIN-CONTAINING PROTEIN 3"/>
    <property type="match status" value="1"/>
</dbReference>
<protein>
    <submittedName>
        <fullName evidence="2">Uncharacterized protein</fullName>
    </submittedName>
</protein>
<dbReference type="EMBL" id="JAFBMS010001812">
    <property type="protein sequence ID" value="KAG9328802.1"/>
    <property type="molecule type" value="Genomic_DNA"/>
</dbReference>
<proteinExistence type="predicted"/>
<keyword evidence="3" id="KW-1185">Reference proteome</keyword>
<feature type="region of interest" description="Disordered" evidence="1">
    <location>
        <begin position="207"/>
        <end position="243"/>
    </location>
</feature>
<gene>
    <name evidence="2" type="ORF">JZ751_010627</name>
</gene>
<dbReference type="InterPro" id="IPR043593">
    <property type="entry name" value="ASAP"/>
</dbReference>
<evidence type="ECO:0000313" key="2">
    <source>
        <dbReference type="EMBL" id="KAG9328802.1"/>
    </source>
</evidence>
<reference evidence="2" key="1">
    <citation type="thesis" date="2021" institute="BYU ScholarsArchive" country="Provo, UT, USA">
        <title>Applications of and Algorithms for Genome Assembly and Genomic Analyses with an Emphasis on Marine Teleosts.</title>
        <authorList>
            <person name="Pickett B.D."/>
        </authorList>
    </citation>
    <scope>NUCLEOTIDE SEQUENCE</scope>
    <source>
        <strain evidence="2">HI-2016</strain>
    </source>
</reference>
<sequence length="694" mass="76536">MSRRLRGQLSSVAYLLKTQDLKTRQGPDLLQSLIKYFQAQLNTNLSAYCLPAPAEGPVPLVTVFIDQRAISALRVRWPVRHCVRVCPTAVLPARVGEPQTDGPLRVNVFFQDGLKAAEHIGPFVEKLAASVHTDEKQPFIRLKSLYRLSRCAVNATELIRAAALAALLSGPWWFTASPLSSPLFQKSNHVFSKAPVLDIPPHPSSLAPSLRPALLPSPPQESSLIQNKPPYSTRRLRSGPCEAGRERASLTLASEQEALAKGDEYRQVIILEVSRRSRGPRERKPVRGARRDSERHRASGTPAHFPQNPSVKLTGDGLQAGSVNLIDKGTDCSDWRGYSAPAFSWLGGAGDPVFSVQVRQDQDEDVRQLSQLRDSLRTMLQVEGKEAFANCCLTSSDLLPWPVMAWLGLKPPGVSRLRPKPMRHREHLNRKNSGNSGNGYSIHQPQGNKKYGTEKSGFLLKKSDGRNIIYQLIKRQGCGSTWMCSEGGGIFGDPSPDLTNYGFGILAIPRGWRRGLGWIRDCSWVECEIGVGWGPAGRVGQGACQTQLLLIRKVGIQVFREETSQTLRLASAWRQTDRIWLLLSATGGSETAGAPVRKGRVSMVGAAVLESQVSVLGYKARPLAAWMGLELPAKGEIRKVWQKRKCGVKYGCLTISHSTINRPPAKLNLLTCQVRPNPDEKRTFDLVTRMSSEL</sequence>
<organism evidence="2 3">
    <name type="scientific">Albula glossodonta</name>
    <name type="common">roundjaw bonefish</name>
    <dbReference type="NCBI Taxonomy" id="121402"/>
    <lineage>
        <taxon>Eukaryota</taxon>
        <taxon>Metazoa</taxon>
        <taxon>Chordata</taxon>
        <taxon>Craniata</taxon>
        <taxon>Vertebrata</taxon>
        <taxon>Euteleostomi</taxon>
        <taxon>Actinopterygii</taxon>
        <taxon>Neopterygii</taxon>
        <taxon>Teleostei</taxon>
        <taxon>Albuliformes</taxon>
        <taxon>Albulidae</taxon>
        <taxon>Albula</taxon>
    </lineage>
</organism>
<dbReference type="Proteomes" id="UP000824540">
    <property type="component" value="Unassembled WGS sequence"/>
</dbReference>
<name>A0A8T2MTT9_9TELE</name>
<accession>A0A8T2MTT9</accession>
<evidence type="ECO:0000313" key="3">
    <source>
        <dbReference type="Proteomes" id="UP000824540"/>
    </source>
</evidence>
<dbReference type="PANTHER" id="PTHR45854">
    <property type="entry name" value="ASAP FAMILY MEMBER"/>
    <property type="match status" value="1"/>
</dbReference>